<name>A0A3Q2SY93_FUNHE</name>
<keyword evidence="2" id="KW-1185">Reference proteome</keyword>
<dbReference type="Proteomes" id="UP000265000">
    <property type="component" value="Unplaced"/>
</dbReference>
<organism evidence="1 2">
    <name type="scientific">Fundulus heteroclitus</name>
    <name type="common">Killifish</name>
    <name type="synonym">Mummichog</name>
    <dbReference type="NCBI Taxonomy" id="8078"/>
    <lineage>
        <taxon>Eukaryota</taxon>
        <taxon>Metazoa</taxon>
        <taxon>Chordata</taxon>
        <taxon>Craniata</taxon>
        <taxon>Vertebrata</taxon>
        <taxon>Euteleostomi</taxon>
        <taxon>Actinopterygii</taxon>
        <taxon>Neopterygii</taxon>
        <taxon>Teleostei</taxon>
        <taxon>Neoteleostei</taxon>
        <taxon>Acanthomorphata</taxon>
        <taxon>Ovalentaria</taxon>
        <taxon>Atherinomorphae</taxon>
        <taxon>Cyprinodontiformes</taxon>
        <taxon>Fundulidae</taxon>
        <taxon>Fundulus</taxon>
    </lineage>
</organism>
<dbReference type="AlphaFoldDB" id="A0A3Q2SY93"/>
<reference evidence="1" key="2">
    <citation type="submission" date="2025-09" db="UniProtKB">
        <authorList>
            <consortium name="Ensembl"/>
        </authorList>
    </citation>
    <scope>IDENTIFICATION</scope>
</reference>
<evidence type="ECO:0000313" key="2">
    <source>
        <dbReference type="Proteomes" id="UP000265000"/>
    </source>
</evidence>
<evidence type="ECO:0000313" key="1">
    <source>
        <dbReference type="Ensembl" id="ENSFHEP00000005698.1"/>
    </source>
</evidence>
<accession>A0A3Q2SY93</accession>
<protein>
    <submittedName>
        <fullName evidence="1">Uncharacterized protein</fullName>
    </submittedName>
</protein>
<sequence>RVSGSHATHFDWRLFFLSGPVTYCPGWNQLFVHTRITCNWLTVSSISIHRLALANYTDIWSRPHLRKQSPYSGKRKSVFIDHYFLLSNYVRLNGSPDLTFFANHKMNARI</sequence>
<dbReference type="Ensembl" id="ENSFHET00000006742.1">
    <property type="protein sequence ID" value="ENSFHEP00000005698.1"/>
    <property type="gene ID" value="ENSFHEG00000006679.1"/>
</dbReference>
<reference evidence="1" key="1">
    <citation type="submission" date="2025-08" db="UniProtKB">
        <authorList>
            <consortium name="Ensembl"/>
        </authorList>
    </citation>
    <scope>IDENTIFICATION</scope>
</reference>
<proteinExistence type="predicted"/>